<comment type="caution">
    <text evidence="2">The sequence shown here is derived from an EMBL/GenBank/DDBJ whole genome shotgun (WGS) entry which is preliminary data.</text>
</comment>
<evidence type="ECO:0000256" key="1">
    <source>
        <dbReference type="SAM" id="MobiDB-lite"/>
    </source>
</evidence>
<evidence type="ECO:0000313" key="2">
    <source>
        <dbReference type="EMBL" id="THV50179.1"/>
    </source>
</evidence>
<gene>
    <name evidence="2" type="ORF">BGAL_0161g00020</name>
</gene>
<dbReference type="OrthoDB" id="3556398at2759"/>
<dbReference type="Proteomes" id="UP000308671">
    <property type="component" value="Unassembled WGS sequence"/>
</dbReference>
<keyword evidence="3" id="KW-1185">Reference proteome</keyword>
<sequence>MDESIESQLELDSDKFLEDASFDFGSEPEGEPRFHASSDLGESGGEQAGAEDDSSPPLDKLRDNIISTLDASIAKFDDLLSRRRSARQPGLLKLSDEVLALISGFLVEPQLSEPPSTVCFELQSEQHQRNKEFKDSVKTIQSLRLVCGRICNVSSLFLLPTVRVEINAQSLARLDTISRHPTIGRGVRTVSVITHCLDGMLVNSFEAFQYYKSDYLHDALDNELLDGSPGDEEEHFRMSRELYQRYRLDISGESNTAINLHQLFWSRAYERYRYLLTEQEILIEEDVFLVGVGTAIARMPRARALHICDMDRNYAYDYRHHPRLHSKSKFLHDYYENGDLLIDDMIKSKLFGCEDNLSYLRAFTQRGTPSTQVLLRLPAAIHKAGRSLENICIEIKCPSNHRSLASFEDFRELSAATQQLKQFTFYCTNYEDDLGIGDDEDEQWTPTELDGLVKYLSAIVNTDALEKIDINLSEVVIGLDEFEMQTQDSSINMFVPNAASSIRARNIHRQSKVIRYRKEYTIYVSHKWLVERWTRNIQKKLDSKFGPDGATFTVGAPSITFQRKAFLGLGEGAILLGLWPFTTGNQSKWLLRMDHTLFSSKPRISVPGEVWALSKLGFVVSMSPWIYSSSGSKHHI</sequence>
<accession>A0A4S8R7E3</accession>
<organism evidence="2 3">
    <name type="scientific">Botrytis galanthina</name>
    <dbReference type="NCBI Taxonomy" id="278940"/>
    <lineage>
        <taxon>Eukaryota</taxon>
        <taxon>Fungi</taxon>
        <taxon>Dikarya</taxon>
        <taxon>Ascomycota</taxon>
        <taxon>Pezizomycotina</taxon>
        <taxon>Leotiomycetes</taxon>
        <taxon>Helotiales</taxon>
        <taxon>Sclerotiniaceae</taxon>
        <taxon>Botrytis</taxon>
    </lineage>
</organism>
<dbReference type="AlphaFoldDB" id="A0A4S8R7E3"/>
<feature type="region of interest" description="Disordered" evidence="1">
    <location>
        <begin position="20"/>
        <end position="59"/>
    </location>
</feature>
<protein>
    <submittedName>
        <fullName evidence="2">Uncharacterized protein</fullName>
    </submittedName>
</protein>
<name>A0A4S8R7E3_9HELO</name>
<dbReference type="EMBL" id="PQXL01000161">
    <property type="protein sequence ID" value="THV50179.1"/>
    <property type="molecule type" value="Genomic_DNA"/>
</dbReference>
<reference evidence="2 3" key="1">
    <citation type="submission" date="2017-12" db="EMBL/GenBank/DDBJ databases">
        <title>Comparative genomics of Botrytis spp.</title>
        <authorList>
            <person name="Valero-Jimenez C.A."/>
            <person name="Tapia P."/>
            <person name="Veloso J."/>
            <person name="Silva-Moreno E."/>
            <person name="Staats M."/>
            <person name="Valdes J.H."/>
            <person name="Van Kan J.A.L."/>
        </authorList>
    </citation>
    <scope>NUCLEOTIDE SEQUENCE [LARGE SCALE GENOMIC DNA]</scope>
    <source>
        <strain evidence="2 3">MUCL435</strain>
    </source>
</reference>
<evidence type="ECO:0000313" key="3">
    <source>
        <dbReference type="Proteomes" id="UP000308671"/>
    </source>
</evidence>
<proteinExistence type="predicted"/>